<dbReference type="EMBL" id="JAFCIX010000390">
    <property type="protein sequence ID" value="KAH6592128.1"/>
    <property type="molecule type" value="Genomic_DNA"/>
</dbReference>
<evidence type="ECO:0000313" key="6">
    <source>
        <dbReference type="Proteomes" id="UP001648503"/>
    </source>
</evidence>
<comment type="caution">
    <text evidence="5">The sequence shown here is derived from an EMBL/GenBank/DDBJ whole genome shotgun (WGS) entry which is preliminary data.</text>
</comment>
<dbReference type="Proteomes" id="UP001648503">
    <property type="component" value="Unassembled WGS sequence"/>
</dbReference>
<feature type="compositionally biased region" description="Basic residues" evidence="4">
    <location>
        <begin position="15"/>
        <end position="24"/>
    </location>
</feature>
<accession>A0ABQ8F546</accession>
<dbReference type="Pfam" id="PF07052">
    <property type="entry name" value="Hep_59"/>
    <property type="match status" value="1"/>
</dbReference>
<comment type="subcellular location">
    <subcellularLocation>
        <location evidence="1">Nucleus</location>
    </subcellularLocation>
</comment>
<feature type="compositionally biased region" description="Polar residues" evidence="4">
    <location>
        <begin position="327"/>
        <end position="341"/>
    </location>
</feature>
<evidence type="ECO:0000313" key="5">
    <source>
        <dbReference type="EMBL" id="KAH6592128.1"/>
    </source>
</evidence>
<dbReference type="PANTHER" id="PTHR13486">
    <property type="entry name" value="TELOMERE LENGTH AND SILENCING PROTEIN 1 TLS1 FAMILY MEMBER"/>
    <property type="match status" value="1"/>
</dbReference>
<feature type="region of interest" description="Disordered" evidence="4">
    <location>
        <begin position="113"/>
        <end position="137"/>
    </location>
</feature>
<protein>
    <submittedName>
        <fullName evidence="5">Uncharacterized protein</fullName>
    </submittedName>
</protein>
<evidence type="ECO:0000256" key="1">
    <source>
        <dbReference type="ARBA" id="ARBA00004123"/>
    </source>
</evidence>
<dbReference type="InterPro" id="IPR010756">
    <property type="entry name" value="Tls1-like"/>
</dbReference>
<organism evidence="5 6">
    <name type="scientific">Batrachochytrium salamandrivorans</name>
    <dbReference type="NCBI Taxonomy" id="1357716"/>
    <lineage>
        <taxon>Eukaryota</taxon>
        <taxon>Fungi</taxon>
        <taxon>Fungi incertae sedis</taxon>
        <taxon>Chytridiomycota</taxon>
        <taxon>Chytridiomycota incertae sedis</taxon>
        <taxon>Chytridiomycetes</taxon>
        <taxon>Rhizophydiales</taxon>
        <taxon>Rhizophydiales incertae sedis</taxon>
        <taxon>Batrachochytrium</taxon>
    </lineage>
</organism>
<dbReference type="PANTHER" id="PTHR13486:SF2">
    <property type="entry name" value="SPLICING FACTOR C9ORF78"/>
    <property type="match status" value="1"/>
</dbReference>
<proteinExistence type="inferred from homology"/>
<evidence type="ECO:0000256" key="4">
    <source>
        <dbReference type="SAM" id="MobiDB-lite"/>
    </source>
</evidence>
<feature type="region of interest" description="Disordered" evidence="4">
    <location>
        <begin position="1"/>
        <end position="79"/>
    </location>
</feature>
<comment type="similarity">
    <text evidence="2">Belongs to the TLS1 family.</text>
</comment>
<feature type="region of interest" description="Disordered" evidence="4">
    <location>
        <begin position="296"/>
        <end position="358"/>
    </location>
</feature>
<gene>
    <name evidence="5" type="ORF">BASA50_008273</name>
</gene>
<evidence type="ECO:0000256" key="3">
    <source>
        <dbReference type="ARBA" id="ARBA00023242"/>
    </source>
</evidence>
<sequence length="372" mass="40863">MSDNEPQDPSPFRKTAARKQRPYRKKQDEAKAASSNQDLLNIKKGDDAAQRGSQDMDATVSAKGDWDEASDTDNSSGGLTLQEALELRKLRKPKAGISAANLEIGAAPLRHLKEKQGKQAEEAGENDDPWKLKSGGGLINMSDVRGRNFGEEGSGTGGFETASTAMDTEKHMREFVENELKKRRGDAPSTTADTLLPVICNQEDGLGKGPIDYDEELFRIPDSLTIIAKPIKEDNVTLSSGMLTAIPEVDLGVSNKLKNIEETERTKRSLLEKGRKVKTGDIVLDTLQKTRFMSTERFWGSGTHSNRGRGGHNDRGGHNNGHGRHPSQGNDNRNRSSTQADGSLGSGGTKIPRRMMATDMMVMEKFKKRMRR</sequence>
<reference evidence="5 6" key="1">
    <citation type="submission" date="2021-02" db="EMBL/GenBank/DDBJ databases">
        <title>Variation within the Batrachochytrium salamandrivorans European outbreak.</title>
        <authorList>
            <person name="Kelly M."/>
            <person name="Pasmans F."/>
            <person name="Shea T.P."/>
            <person name="Munoz J.F."/>
            <person name="Carranza S."/>
            <person name="Cuomo C.A."/>
            <person name="Martel A."/>
        </authorList>
    </citation>
    <scope>NUCLEOTIDE SEQUENCE [LARGE SCALE GENOMIC DNA]</scope>
    <source>
        <strain evidence="5 6">AMFP18/2</strain>
    </source>
</reference>
<keyword evidence="3" id="KW-0539">Nucleus</keyword>
<keyword evidence="6" id="KW-1185">Reference proteome</keyword>
<evidence type="ECO:0000256" key="2">
    <source>
        <dbReference type="ARBA" id="ARBA00007643"/>
    </source>
</evidence>
<name>A0ABQ8F546_9FUNG</name>